<dbReference type="GO" id="GO:0009425">
    <property type="term" value="C:bacterial-type flagellum basal body"/>
    <property type="evidence" value="ECO:0007669"/>
    <property type="project" value="InterPro"/>
</dbReference>
<comment type="caution">
    <text evidence="11">The sequence shown here is derived from an EMBL/GenBank/DDBJ whole genome shotgun (WGS) entry which is preliminary data.</text>
</comment>
<sequence>MATATLKAAPDAGEAEGGKKKSKMKLFIIAGAVLVLAGAAAAYFLLFAGGGEEAAAEEPKPEPGAVAALEAITINLADGHFLKLKLALQATAEVHEAPDGSKALDLAIDHYSNKPVDELSSDKARNLSKQELLKKVEKAYDGQIMDIYFTEFVMQ</sequence>
<gene>
    <name evidence="11" type="ORF">Plo01_74630</name>
</gene>
<name>A0A8J3W8U1_9ACTN</name>
<dbReference type="Proteomes" id="UP000616724">
    <property type="component" value="Unassembled WGS sequence"/>
</dbReference>
<keyword evidence="6 10" id="KW-0812">Transmembrane</keyword>
<comment type="similarity">
    <text evidence="3 10">Belongs to the FliL family.</text>
</comment>
<organism evidence="11 12">
    <name type="scientific">Planobispora longispora</name>
    <dbReference type="NCBI Taxonomy" id="28887"/>
    <lineage>
        <taxon>Bacteria</taxon>
        <taxon>Bacillati</taxon>
        <taxon>Actinomycetota</taxon>
        <taxon>Actinomycetes</taxon>
        <taxon>Streptosporangiales</taxon>
        <taxon>Streptosporangiaceae</taxon>
        <taxon>Planobispora</taxon>
    </lineage>
</organism>
<dbReference type="InterPro" id="IPR005503">
    <property type="entry name" value="FliL"/>
</dbReference>
<keyword evidence="7 10" id="KW-0283">Flagellar rotation</keyword>
<evidence type="ECO:0000256" key="6">
    <source>
        <dbReference type="ARBA" id="ARBA00022692"/>
    </source>
</evidence>
<dbReference type="Pfam" id="PF03748">
    <property type="entry name" value="FliL"/>
    <property type="match status" value="1"/>
</dbReference>
<protein>
    <recommendedName>
        <fullName evidence="10">Flagellar protein FliL</fullName>
    </recommendedName>
</protein>
<evidence type="ECO:0000256" key="1">
    <source>
        <dbReference type="ARBA" id="ARBA00002254"/>
    </source>
</evidence>
<evidence type="ECO:0000256" key="10">
    <source>
        <dbReference type="RuleBase" id="RU364125"/>
    </source>
</evidence>
<dbReference type="PANTHER" id="PTHR35091:SF2">
    <property type="entry name" value="FLAGELLAR PROTEIN FLIL"/>
    <property type="match status" value="1"/>
</dbReference>
<dbReference type="GO" id="GO:0005886">
    <property type="term" value="C:plasma membrane"/>
    <property type="evidence" value="ECO:0007669"/>
    <property type="project" value="UniProtKB-SubCell"/>
</dbReference>
<evidence type="ECO:0000256" key="7">
    <source>
        <dbReference type="ARBA" id="ARBA00022779"/>
    </source>
</evidence>
<evidence type="ECO:0000256" key="3">
    <source>
        <dbReference type="ARBA" id="ARBA00008281"/>
    </source>
</evidence>
<evidence type="ECO:0000256" key="9">
    <source>
        <dbReference type="ARBA" id="ARBA00023136"/>
    </source>
</evidence>
<reference evidence="11 12" key="1">
    <citation type="submission" date="2021-01" db="EMBL/GenBank/DDBJ databases">
        <title>Whole genome shotgun sequence of Planobispora longispora NBRC 13918.</title>
        <authorList>
            <person name="Komaki H."/>
            <person name="Tamura T."/>
        </authorList>
    </citation>
    <scope>NUCLEOTIDE SEQUENCE [LARGE SCALE GENOMIC DNA]</scope>
    <source>
        <strain evidence="11 12">NBRC 13918</strain>
    </source>
</reference>
<comment type="subcellular location">
    <subcellularLocation>
        <location evidence="2">Cell membrane</location>
        <topology evidence="2">Single-pass membrane protein</topology>
    </subcellularLocation>
</comment>
<feature type="transmembrane region" description="Helical" evidence="10">
    <location>
        <begin position="26"/>
        <end position="46"/>
    </location>
</feature>
<keyword evidence="8 10" id="KW-1133">Transmembrane helix</keyword>
<dbReference type="RefSeq" id="WP_203895436.1">
    <property type="nucleotide sequence ID" value="NZ_BOOH01000067.1"/>
</dbReference>
<evidence type="ECO:0000256" key="2">
    <source>
        <dbReference type="ARBA" id="ARBA00004162"/>
    </source>
</evidence>
<proteinExistence type="inferred from homology"/>
<keyword evidence="9 10" id="KW-0472">Membrane</keyword>
<comment type="function">
    <text evidence="1 10">Controls the rotational direction of flagella during chemotaxis.</text>
</comment>
<dbReference type="GO" id="GO:0071978">
    <property type="term" value="P:bacterial-type flagellum-dependent swarming motility"/>
    <property type="evidence" value="ECO:0007669"/>
    <property type="project" value="TreeGrafter"/>
</dbReference>
<keyword evidence="12" id="KW-1185">Reference proteome</keyword>
<evidence type="ECO:0000256" key="4">
    <source>
        <dbReference type="ARBA" id="ARBA00022475"/>
    </source>
</evidence>
<evidence type="ECO:0000256" key="8">
    <source>
        <dbReference type="ARBA" id="ARBA00022989"/>
    </source>
</evidence>
<evidence type="ECO:0000256" key="5">
    <source>
        <dbReference type="ARBA" id="ARBA00022500"/>
    </source>
</evidence>
<dbReference type="EMBL" id="BOOH01000067">
    <property type="protein sequence ID" value="GIH81034.1"/>
    <property type="molecule type" value="Genomic_DNA"/>
</dbReference>
<keyword evidence="4 10" id="KW-1003">Cell membrane</keyword>
<keyword evidence="5 10" id="KW-0145">Chemotaxis</keyword>
<evidence type="ECO:0000313" key="11">
    <source>
        <dbReference type="EMBL" id="GIH81034.1"/>
    </source>
</evidence>
<dbReference type="GO" id="GO:0006935">
    <property type="term" value="P:chemotaxis"/>
    <property type="evidence" value="ECO:0007669"/>
    <property type="project" value="UniProtKB-KW"/>
</dbReference>
<accession>A0A8J3W8U1</accession>
<evidence type="ECO:0000313" key="12">
    <source>
        <dbReference type="Proteomes" id="UP000616724"/>
    </source>
</evidence>
<dbReference type="AlphaFoldDB" id="A0A8J3W8U1"/>
<dbReference type="PANTHER" id="PTHR35091">
    <property type="entry name" value="FLAGELLAR PROTEIN FLIL"/>
    <property type="match status" value="1"/>
</dbReference>